<organism evidence="2 3">
    <name type="scientific">Jatropha curcas</name>
    <name type="common">Barbados nut</name>
    <dbReference type="NCBI Taxonomy" id="180498"/>
    <lineage>
        <taxon>Eukaryota</taxon>
        <taxon>Viridiplantae</taxon>
        <taxon>Streptophyta</taxon>
        <taxon>Embryophyta</taxon>
        <taxon>Tracheophyta</taxon>
        <taxon>Spermatophyta</taxon>
        <taxon>Magnoliopsida</taxon>
        <taxon>eudicotyledons</taxon>
        <taxon>Gunneridae</taxon>
        <taxon>Pentapetalae</taxon>
        <taxon>rosids</taxon>
        <taxon>fabids</taxon>
        <taxon>Malpighiales</taxon>
        <taxon>Euphorbiaceae</taxon>
        <taxon>Crotonoideae</taxon>
        <taxon>Jatropheae</taxon>
        <taxon>Jatropha</taxon>
    </lineage>
</organism>
<proteinExistence type="predicted"/>
<name>A0A067KNJ3_JATCU</name>
<sequence>MVGRSKGRGRGNQPQQDEKAEIRRMIEDLTRAVQASQRQEPVEARMETPEGNHQNLDF</sequence>
<evidence type="ECO:0000256" key="1">
    <source>
        <dbReference type="SAM" id="MobiDB-lite"/>
    </source>
</evidence>
<dbReference type="AlphaFoldDB" id="A0A067KNJ3"/>
<dbReference type="OrthoDB" id="1934635at2759"/>
<reference evidence="2 3" key="1">
    <citation type="journal article" date="2014" name="PLoS ONE">
        <title>Global Analysis of Gene Expression Profiles in Physic Nut (Jatropha curcas L.) Seedlings Exposed to Salt Stress.</title>
        <authorList>
            <person name="Zhang L."/>
            <person name="Zhang C."/>
            <person name="Wu P."/>
            <person name="Chen Y."/>
            <person name="Li M."/>
            <person name="Jiang H."/>
            <person name="Wu G."/>
        </authorList>
    </citation>
    <scope>NUCLEOTIDE SEQUENCE [LARGE SCALE GENOMIC DNA]</scope>
    <source>
        <strain evidence="3">cv. GZQX0401</strain>
        <tissue evidence="2">Young leaves</tissue>
    </source>
</reference>
<feature type="compositionally biased region" description="Basic and acidic residues" evidence="1">
    <location>
        <begin position="16"/>
        <end position="30"/>
    </location>
</feature>
<accession>A0A067KNJ3</accession>
<evidence type="ECO:0000313" key="2">
    <source>
        <dbReference type="EMBL" id="KDP37776.1"/>
    </source>
</evidence>
<dbReference type="Proteomes" id="UP000027138">
    <property type="component" value="Unassembled WGS sequence"/>
</dbReference>
<feature type="compositionally biased region" description="Basic and acidic residues" evidence="1">
    <location>
        <begin position="40"/>
        <end position="50"/>
    </location>
</feature>
<feature type="region of interest" description="Disordered" evidence="1">
    <location>
        <begin position="1"/>
        <end position="58"/>
    </location>
</feature>
<evidence type="ECO:0000313" key="3">
    <source>
        <dbReference type="Proteomes" id="UP000027138"/>
    </source>
</evidence>
<keyword evidence="3" id="KW-1185">Reference proteome</keyword>
<protein>
    <submittedName>
        <fullName evidence="2">Uncharacterized protein</fullName>
    </submittedName>
</protein>
<gene>
    <name evidence="2" type="ORF">JCGZ_06455</name>
</gene>
<dbReference type="EMBL" id="KK914382">
    <property type="protein sequence ID" value="KDP37776.1"/>
    <property type="molecule type" value="Genomic_DNA"/>
</dbReference>